<name>A0A7R9JU63_TIMGE</name>
<reference evidence="3" key="1">
    <citation type="submission" date="2020-11" db="EMBL/GenBank/DDBJ databases">
        <authorList>
            <person name="Tran Van P."/>
        </authorList>
    </citation>
    <scope>NUCLEOTIDE SEQUENCE</scope>
</reference>
<accession>A0A7R9JU63</accession>
<sequence length="698" mass="80012">MKEWKENYETSYLKVDSLSLRRMGVTHLQWFLRKNPECCWAVDIKQLAEGYRSETGKEPIILVDGTNCFYNLYDFSRGDWLLGGQLLPFRKTLEHFVSCFKDIGVELIFYFDSYITPQKIDAWKDRQKTRVKEQKDIFSSLREGVLPKDRLMPPLLGACGRFLLKYVLRCKVMLSLGECDEEMARYAREKDVFAILSQDTDFVIHEGARYYLAMRSLDLKTMTTLTYSRLGLAKTLSLKPEQLPLLATIMGNDIIPYDSVQPFHDIICLGRSFDISNRVKKLANFVKRQQKGQLLLENLPEISFHVFGHPFKTNDLKQSIMSYKSNTSDLPEDTKDWEVLRIARERHMSCDLPPILYPVMRGQPYELRVGIEDLGGDLEPAAKVYLALRQKIYGILFHDDPTGQSTVDEWCVEREELPDQPLKVDVVNVTGDLHPGLLELWTQDTPEMNLRRWELFSKTISPRLSAADLDKVPSRLVVPAAALCYLVNKVDPLMDLEEWEVSAYISQAVLMGSMTVELLCEICKVSIPDCRFVHVSSLIGRGVTTVQLLLAACGLPMEQVWSSDITLTYFGERGGDCIFVVRDSGSGGKDWGSALGRLPLMFYRKSPMAHSKERRTRKPQTPDTHHPTPSFPFTPSLNLLTPSGMPWHYFDGVLFHRQYLLAKQHEDLLLEMADQKEEFNLVKQIVYLSNSSNRADEI</sequence>
<dbReference type="PANTHER" id="PTHR15976">
    <property type="entry name" value="CONSTITUTIVE COACTIVATOR OF PEROXISOME PROLIFERATOR-ACTIVATED RECEPTOR GAMMA"/>
    <property type="match status" value="1"/>
</dbReference>
<dbReference type="Gene3D" id="3.40.50.1010">
    <property type="entry name" value="5'-nuclease"/>
    <property type="match status" value="1"/>
</dbReference>
<dbReference type="GO" id="GO:0005634">
    <property type="term" value="C:nucleus"/>
    <property type="evidence" value="ECO:0007669"/>
    <property type="project" value="TreeGrafter"/>
</dbReference>
<dbReference type="PANTHER" id="PTHR15976:SF17">
    <property type="entry name" value="CONSTITUTIVE COACTIVATOR OF PEROXISOME PROLIFERATOR-ACTIVATED RECEPTOR GAMMA"/>
    <property type="match status" value="1"/>
</dbReference>
<dbReference type="InterPro" id="IPR026784">
    <property type="entry name" value="Coact_PPARg"/>
</dbReference>
<evidence type="ECO:0000256" key="2">
    <source>
        <dbReference type="SAM" id="MobiDB-lite"/>
    </source>
</evidence>
<evidence type="ECO:0000313" key="3">
    <source>
        <dbReference type="EMBL" id="CAD7589580.1"/>
    </source>
</evidence>
<evidence type="ECO:0008006" key="4">
    <source>
        <dbReference type="Google" id="ProtNLM"/>
    </source>
</evidence>
<dbReference type="SUPFAM" id="SSF88723">
    <property type="entry name" value="PIN domain-like"/>
    <property type="match status" value="1"/>
</dbReference>
<dbReference type="EMBL" id="OE840128">
    <property type="protein sequence ID" value="CAD7589580.1"/>
    <property type="molecule type" value="Genomic_DNA"/>
</dbReference>
<comment type="similarity">
    <text evidence="1">Belongs to the constitutive coactivator of PPAR-gamma family.</text>
</comment>
<feature type="region of interest" description="Disordered" evidence="2">
    <location>
        <begin position="608"/>
        <end position="632"/>
    </location>
</feature>
<dbReference type="AlphaFoldDB" id="A0A7R9JU63"/>
<dbReference type="InterPro" id="IPR029060">
    <property type="entry name" value="PIN-like_dom_sf"/>
</dbReference>
<protein>
    <recommendedName>
        <fullName evidence="4">Constitutive coactivator of peroxisome proliferator-activated receptor gamma</fullName>
    </recommendedName>
</protein>
<organism evidence="3">
    <name type="scientific">Timema genevievae</name>
    <name type="common">Walking stick</name>
    <dbReference type="NCBI Taxonomy" id="629358"/>
    <lineage>
        <taxon>Eukaryota</taxon>
        <taxon>Metazoa</taxon>
        <taxon>Ecdysozoa</taxon>
        <taxon>Arthropoda</taxon>
        <taxon>Hexapoda</taxon>
        <taxon>Insecta</taxon>
        <taxon>Pterygota</taxon>
        <taxon>Neoptera</taxon>
        <taxon>Polyneoptera</taxon>
        <taxon>Phasmatodea</taxon>
        <taxon>Timematodea</taxon>
        <taxon>Timematoidea</taxon>
        <taxon>Timematidae</taxon>
        <taxon>Timema</taxon>
    </lineage>
</organism>
<proteinExistence type="inferred from homology"/>
<gene>
    <name evidence="3" type="ORF">TGEB3V08_LOCUS3509</name>
</gene>
<evidence type="ECO:0000256" key="1">
    <source>
        <dbReference type="ARBA" id="ARBA00009495"/>
    </source>
</evidence>